<protein>
    <submittedName>
        <fullName evidence="1">Uncharacterized protein</fullName>
    </submittedName>
</protein>
<reference evidence="2" key="1">
    <citation type="journal article" date="2019" name="Int. J. Syst. Evol. Microbiol.">
        <title>The Global Catalogue of Microorganisms (GCM) 10K type strain sequencing project: providing services to taxonomists for standard genome sequencing and annotation.</title>
        <authorList>
            <consortium name="The Broad Institute Genomics Platform"/>
            <consortium name="The Broad Institute Genome Sequencing Center for Infectious Disease"/>
            <person name="Wu L."/>
            <person name="Ma J."/>
        </authorList>
    </citation>
    <scope>NUCLEOTIDE SEQUENCE [LARGE SCALE GENOMIC DNA]</scope>
    <source>
        <strain evidence="2">KCTC 52274</strain>
    </source>
</reference>
<dbReference type="EMBL" id="JBHULE010000022">
    <property type="protein sequence ID" value="MFD2564680.1"/>
    <property type="molecule type" value="Genomic_DNA"/>
</dbReference>
<sequence>MNQYNSNCRSSKSIGSCLGFNLKLSLIFEILYCHKKTPEEIVRMRNATNLFFDFRNDSFLLVRYRKGKKPIDKENPKFRIRKSL</sequence>
<accession>A0ABW5LIR9</accession>
<evidence type="ECO:0000313" key="2">
    <source>
        <dbReference type="Proteomes" id="UP001597319"/>
    </source>
</evidence>
<organism evidence="1 2">
    <name type="scientific">Aquimarina rubra</name>
    <dbReference type="NCBI Taxonomy" id="1920033"/>
    <lineage>
        <taxon>Bacteria</taxon>
        <taxon>Pseudomonadati</taxon>
        <taxon>Bacteroidota</taxon>
        <taxon>Flavobacteriia</taxon>
        <taxon>Flavobacteriales</taxon>
        <taxon>Flavobacteriaceae</taxon>
        <taxon>Aquimarina</taxon>
    </lineage>
</organism>
<dbReference type="RefSeq" id="WP_378294540.1">
    <property type="nucleotide sequence ID" value="NZ_JBHULE010000022.1"/>
</dbReference>
<keyword evidence="2" id="KW-1185">Reference proteome</keyword>
<gene>
    <name evidence="1" type="ORF">ACFSR1_18525</name>
</gene>
<evidence type="ECO:0000313" key="1">
    <source>
        <dbReference type="EMBL" id="MFD2564680.1"/>
    </source>
</evidence>
<name>A0ABW5LIR9_9FLAO</name>
<dbReference type="Proteomes" id="UP001597319">
    <property type="component" value="Unassembled WGS sequence"/>
</dbReference>
<proteinExistence type="predicted"/>
<comment type="caution">
    <text evidence="1">The sequence shown here is derived from an EMBL/GenBank/DDBJ whole genome shotgun (WGS) entry which is preliminary data.</text>
</comment>